<dbReference type="Pfam" id="PF17806">
    <property type="entry name" value="SO_alpha_A3"/>
    <property type="match status" value="1"/>
</dbReference>
<name>A0A2C9DBF9_9HYPH</name>
<dbReference type="RefSeq" id="WP_099557268.1">
    <property type="nucleotide sequence ID" value="NZ_LT960614.1"/>
</dbReference>
<dbReference type="SUPFAM" id="SSF103025">
    <property type="entry name" value="Folate-binding domain"/>
    <property type="match status" value="1"/>
</dbReference>
<dbReference type="KEGG" id="hdi:HDIA_3404"/>
<evidence type="ECO:0000313" key="7">
    <source>
        <dbReference type="EMBL" id="SON56945.1"/>
    </source>
</evidence>
<dbReference type="GO" id="GO:0004047">
    <property type="term" value="F:aminomethyltransferase activity"/>
    <property type="evidence" value="ECO:0007669"/>
    <property type="project" value="UniProtKB-EC"/>
</dbReference>
<dbReference type="InterPro" id="IPR036188">
    <property type="entry name" value="FAD/NAD-bd_sf"/>
</dbReference>
<sequence>MTGCRLFAGGLIDRTQPLRFTFDGKAYEGHPGDTLASALLASGVTLFGRSFKYHRKRGIFGSGPEEPNALVTLRSGARVEPNIKATTAELYEGLEAVSQNRWPSLQTDLMAVNGLFSKLFVAGFYYKTFKGPGSLWEKLYEPMIRRAAGLGRASGLPDPDSYEAATAHCDLLVVGSGPAGLMAALAAGRAGVRVILADSDFRLGGRLLGEHHEIDGKPGAVFADGILEELASLPNVRLLPRTSVFGAYDDGTFGALEKVSDHLAVPMPFQPRQRFWTIVAKRSIVAAGASERPIVLSGNDLPGVMLAGTIRHYAVRQAVAVGQRVAIFTANDAGWHTAADLRQSGIPVVAIIDARDDVAPHLLEAVSDTRCLVGARVREVEGSDRVEQIVVETNAGTETIRCDALGLSGGFQPNIQLASHLGGRPAWDDEIFAFGHGPLPKGMALAGSAAGAMSLGDCLAGGLTNAADALEALGLKSPSLDTPRASDDSFAISPLWHVAGGKAKAFVDFQHDVTADDVALAAREGYVSVEHLKRYTTLGMATDQGRTANLNGLAILAELTNSSIPETGLVTSRPPIEPVAIGALAGPHRGRAFRPLREAPTNPLAKALGASMIESGHWWRAEYFPQDGETDWLTTVKREVMTVREGVGVTDMSTLGKIEVLGPDACAYLMRLFANSVEKLKIGRCTYGLMLREDGFAFDDGTIARLGETHYVVTCSTAHAAKVYEHFEFVRQVLFPGLDVTIQSVSEQWAQLVLVGPKARDALSRIVDPGTNISNDALPFLGLIETTVLGGVRARIFRLSFSGELAFEIAVPARKGAEVMAALVDNNVDLGVIPYGLEAVGVMRIEKGHPAAAEFNGQVSAHELGLGAFAERPHACIGRTLAGREELTDPKRGRLVGLKPVDRTVRLRAGAHLLPKGTEATAANDQGYVTSVAFSPVLDHWIGLGYLRNGTDRHGEIVRVYDPVRGGDLEAEVCPPCFVDPKGERTRG</sequence>
<protein>
    <submittedName>
        <fullName evidence="7">Aminomethyltransferase</fullName>
        <ecNumber evidence="7">2.1.2.10</ecNumber>
    </submittedName>
</protein>
<dbReference type="GO" id="GO:0008168">
    <property type="term" value="F:methyltransferase activity"/>
    <property type="evidence" value="ECO:0007669"/>
    <property type="project" value="UniProtKB-KW"/>
</dbReference>
<dbReference type="Pfam" id="PF08669">
    <property type="entry name" value="GCV_T_C"/>
    <property type="match status" value="1"/>
</dbReference>
<proteinExistence type="inferred from homology"/>
<organism evidence="7 8">
    <name type="scientific">Hartmannibacter diazotrophicus</name>
    <dbReference type="NCBI Taxonomy" id="1482074"/>
    <lineage>
        <taxon>Bacteria</taxon>
        <taxon>Pseudomonadati</taxon>
        <taxon>Pseudomonadota</taxon>
        <taxon>Alphaproteobacteria</taxon>
        <taxon>Hyphomicrobiales</taxon>
        <taxon>Pleomorphomonadaceae</taxon>
        <taxon>Hartmannibacter</taxon>
    </lineage>
</organism>
<dbReference type="GO" id="GO:0008115">
    <property type="term" value="F:sarcosine oxidase activity"/>
    <property type="evidence" value="ECO:0007669"/>
    <property type="project" value="InterPro"/>
</dbReference>
<evidence type="ECO:0000259" key="6">
    <source>
        <dbReference type="Pfam" id="PF17806"/>
    </source>
</evidence>
<dbReference type="PANTHER" id="PTHR43757:SF2">
    <property type="entry name" value="AMINOMETHYLTRANSFERASE, MITOCHONDRIAL"/>
    <property type="match status" value="1"/>
</dbReference>
<dbReference type="Pfam" id="PF07992">
    <property type="entry name" value="Pyr_redox_2"/>
    <property type="match status" value="1"/>
</dbReference>
<keyword evidence="7" id="KW-0489">Methyltransferase</keyword>
<feature type="domain" description="FAD/NAD(P)-binding" evidence="4">
    <location>
        <begin position="170"/>
        <end position="422"/>
    </location>
</feature>
<dbReference type="InterPro" id="IPR028896">
    <property type="entry name" value="GcvT/YgfZ/DmdA"/>
</dbReference>
<evidence type="ECO:0000259" key="5">
    <source>
        <dbReference type="Pfam" id="PF08669"/>
    </source>
</evidence>
<dbReference type="Pfam" id="PF13510">
    <property type="entry name" value="Fer2_4"/>
    <property type="match status" value="1"/>
</dbReference>
<evidence type="ECO:0000256" key="1">
    <source>
        <dbReference type="ARBA" id="ARBA00008609"/>
    </source>
</evidence>
<evidence type="ECO:0000259" key="4">
    <source>
        <dbReference type="Pfam" id="PF07992"/>
    </source>
</evidence>
<dbReference type="InterPro" id="IPR027266">
    <property type="entry name" value="TrmE/GcvT-like"/>
</dbReference>
<dbReference type="Gene3D" id="3.50.50.60">
    <property type="entry name" value="FAD/NAD(P)-binding domain"/>
    <property type="match status" value="2"/>
</dbReference>
<feature type="domain" description="GCVT N-terminal" evidence="3">
    <location>
        <begin position="605"/>
        <end position="869"/>
    </location>
</feature>
<dbReference type="InterPro" id="IPR029043">
    <property type="entry name" value="GcvT/YgfZ_C"/>
</dbReference>
<accession>A0A2C9DBF9</accession>
<feature type="domain" description="SoxA A3" evidence="6">
    <location>
        <begin position="503"/>
        <end position="586"/>
    </location>
</feature>
<feature type="domain" description="Aminomethyltransferase C-terminal" evidence="5">
    <location>
        <begin position="894"/>
        <end position="980"/>
    </location>
</feature>
<dbReference type="PANTHER" id="PTHR43757">
    <property type="entry name" value="AMINOMETHYLTRANSFERASE"/>
    <property type="match status" value="1"/>
</dbReference>
<dbReference type="AlphaFoldDB" id="A0A2C9DBF9"/>
<dbReference type="EC" id="2.1.2.10" evidence="7"/>
<dbReference type="PRINTS" id="PR00411">
    <property type="entry name" value="PNDRDTASEI"/>
</dbReference>
<evidence type="ECO:0000259" key="3">
    <source>
        <dbReference type="Pfam" id="PF01571"/>
    </source>
</evidence>
<keyword evidence="7" id="KW-0808">Transferase</keyword>
<dbReference type="InterPro" id="IPR042204">
    <property type="entry name" value="2Fe-2S-bd_N"/>
</dbReference>
<dbReference type="GO" id="GO:0032259">
    <property type="term" value="P:methylation"/>
    <property type="evidence" value="ECO:0007669"/>
    <property type="project" value="UniProtKB-KW"/>
</dbReference>
<reference evidence="8" key="1">
    <citation type="submission" date="2017-09" db="EMBL/GenBank/DDBJ databases">
        <title>Genome sequence of Nannocystis excedens DSM 71.</title>
        <authorList>
            <person name="Blom J."/>
        </authorList>
    </citation>
    <scope>NUCLEOTIDE SEQUENCE [LARGE SCALE GENOMIC DNA]</scope>
    <source>
        <strain evidence="8">type strain: E19</strain>
    </source>
</reference>
<dbReference type="InterPro" id="IPR041117">
    <property type="entry name" value="SoxA_A3"/>
</dbReference>
<dbReference type="InterPro" id="IPR023753">
    <property type="entry name" value="FAD/NAD-binding_dom"/>
</dbReference>
<dbReference type="Proteomes" id="UP000223606">
    <property type="component" value="Chromosome 1"/>
</dbReference>
<keyword evidence="8" id="KW-1185">Reference proteome</keyword>
<dbReference type="InterPro" id="IPR006277">
    <property type="entry name" value="Sarcosine_oxidase_asu"/>
</dbReference>
<dbReference type="InterPro" id="IPR013977">
    <property type="entry name" value="GcvT_C"/>
</dbReference>
<dbReference type="InterPro" id="IPR006222">
    <property type="entry name" value="GCVT_N"/>
</dbReference>
<dbReference type="SUPFAM" id="SSF101790">
    <property type="entry name" value="Aminomethyltransferase beta-barrel domain"/>
    <property type="match status" value="1"/>
</dbReference>
<gene>
    <name evidence="7" type="primary">gcvT_3</name>
    <name evidence="7" type="ORF">HDIA_3404</name>
</gene>
<comment type="similarity">
    <text evidence="1">Belongs to the GcvT family.</text>
</comment>
<dbReference type="Gene3D" id="3.30.1360.120">
    <property type="entry name" value="Probable tRNA modification gtpase trme, domain 1"/>
    <property type="match status" value="1"/>
</dbReference>
<dbReference type="Gene3D" id="3.10.20.440">
    <property type="entry name" value="2Fe-2S iron-sulphur cluster binding domain, sarcosine oxidase, alpha subunit, N-terminal domain"/>
    <property type="match status" value="1"/>
</dbReference>
<dbReference type="NCBIfam" id="TIGR01372">
    <property type="entry name" value="soxA"/>
    <property type="match status" value="1"/>
</dbReference>
<evidence type="ECO:0000256" key="2">
    <source>
        <dbReference type="ARBA" id="ARBA00023002"/>
    </source>
</evidence>
<dbReference type="EMBL" id="LT960614">
    <property type="protein sequence ID" value="SON56945.1"/>
    <property type="molecule type" value="Genomic_DNA"/>
</dbReference>
<evidence type="ECO:0000313" key="8">
    <source>
        <dbReference type="Proteomes" id="UP000223606"/>
    </source>
</evidence>
<dbReference type="Pfam" id="PF01571">
    <property type="entry name" value="GCV_T"/>
    <property type="match status" value="1"/>
</dbReference>
<dbReference type="GO" id="GO:0046653">
    <property type="term" value="P:tetrahydrofolate metabolic process"/>
    <property type="evidence" value="ECO:0007669"/>
    <property type="project" value="InterPro"/>
</dbReference>
<dbReference type="Gene3D" id="1.10.10.1100">
    <property type="entry name" value="BFD-like [2Fe-2S]-binding domain"/>
    <property type="match status" value="1"/>
</dbReference>
<dbReference type="SUPFAM" id="SSF51905">
    <property type="entry name" value="FAD/NAD(P)-binding domain"/>
    <property type="match status" value="1"/>
</dbReference>
<keyword evidence="2" id="KW-0560">Oxidoreductase</keyword>
<dbReference type="OrthoDB" id="5287468at2"/>
<dbReference type="PRINTS" id="PR00368">
    <property type="entry name" value="FADPNR"/>
</dbReference>
<dbReference type="InterPro" id="IPR041854">
    <property type="entry name" value="BFD-like_2Fe2S-bd_dom_sf"/>
</dbReference>